<keyword evidence="4 6" id="KW-0472">Membrane</keyword>
<dbReference type="InterPro" id="IPR058625">
    <property type="entry name" value="MdtA-like_BSH"/>
</dbReference>
<dbReference type="SUPFAM" id="SSF111369">
    <property type="entry name" value="HlyD-like secretion proteins"/>
    <property type="match status" value="3"/>
</dbReference>
<keyword evidence="3 6" id="KW-1133">Transmembrane helix</keyword>
<sequence length="353" mass="38587">MAQQEVQEQEVKKKPNRVIPIILGVLLIGGIIFGIKEYIYYSKHVDTDDAQIDGDISPVVARVGGYVDSIMFEDNQHVNKGQLLVKIDDRDYKVKLEQALAAQKGAGASIGVGQAQIYQNAAASASAKAQVTSAAARLDKTQKDYQRYANLVKDGSITQQQFDQARADLQVAQANYQAAKDQYNAAVQQTGAVRNQLKVTTTGVDQRQADVDYAKLQLSYTHIYAPSSGVTSKKSVQVGQLVQPGQTLFSVVNDNSLYITANFKETQLEDIRNGQKVDVEVDAYPDLKIEGTVYNFSPATGAKFSLLPPDNATGNFVKVVQRVPVKIKINANKDVMDKLRPGMSVNVSVITKE</sequence>
<evidence type="ECO:0000256" key="4">
    <source>
        <dbReference type="ARBA" id="ARBA00023136"/>
    </source>
</evidence>
<dbReference type="Gene3D" id="2.40.50.100">
    <property type="match status" value="1"/>
</dbReference>
<dbReference type="PANTHER" id="PTHR30386">
    <property type="entry name" value="MEMBRANE FUSION SUBUNIT OF EMRAB-TOLC MULTIDRUG EFFLUX PUMP"/>
    <property type="match status" value="1"/>
</dbReference>
<dbReference type="RefSeq" id="WP_245133085.1">
    <property type="nucleotide sequence ID" value="NZ_JALJEJ010000015.1"/>
</dbReference>
<evidence type="ECO:0000259" key="7">
    <source>
        <dbReference type="Pfam" id="PF25876"/>
    </source>
</evidence>
<dbReference type="Gene3D" id="2.40.30.170">
    <property type="match status" value="1"/>
</dbReference>
<dbReference type="Pfam" id="PF25917">
    <property type="entry name" value="BSH_RND"/>
    <property type="match status" value="1"/>
</dbReference>
<gene>
    <name evidence="10" type="ORF">MUY27_19770</name>
</gene>
<organism evidence="10 11">
    <name type="scientific">Mucilaginibacter straminoryzae</name>
    <dbReference type="NCBI Taxonomy" id="2932774"/>
    <lineage>
        <taxon>Bacteria</taxon>
        <taxon>Pseudomonadati</taxon>
        <taxon>Bacteroidota</taxon>
        <taxon>Sphingobacteriia</taxon>
        <taxon>Sphingobacteriales</taxon>
        <taxon>Sphingobacteriaceae</taxon>
        <taxon>Mucilaginibacter</taxon>
    </lineage>
</organism>
<evidence type="ECO:0000313" key="11">
    <source>
        <dbReference type="Proteomes" id="UP001139450"/>
    </source>
</evidence>
<dbReference type="GO" id="GO:0016020">
    <property type="term" value="C:membrane"/>
    <property type="evidence" value="ECO:0007669"/>
    <property type="project" value="UniProtKB-SubCell"/>
</dbReference>
<dbReference type="EMBL" id="JALJEJ010000015">
    <property type="protein sequence ID" value="MCJ8211966.1"/>
    <property type="molecule type" value="Genomic_DNA"/>
</dbReference>
<dbReference type="Pfam" id="PF25876">
    <property type="entry name" value="HH_MFP_RND"/>
    <property type="match status" value="1"/>
</dbReference>
<evidence type="ECO:0000256" key="6">
    <source>
        <dbReference type="SAM" id="Phobius"/>
    </source>
</evidence>
<feature type="domain" description="p-hydroxybenzoic acid efflux pump subunit AaeA-like beta-barrel" evidence="9">
    <location>
        <begin position="256"/>
        <end position="349"/>
    </location>
</feature>
<proteinExistence type="predicted"/>
<keyword evidence="5" id="KW-0175">Coiled coil</keyword>
<evidence type="ECO:0000259" key="9">
    <source>
        <dbReference type="Pfam" id="PF25963"/>
    </source>
</evidence>
<dbReference type="InterPro" id="IPR050739">
    <property type="entry name" value="MFP"/>
</dbReference>
<evidence type="ECO:0000259" key="8">
    <source>
        <dbReference type="Pfam" id="PF25917"/>
    </source>
</evidence>
<dbReference type="InterPro" id="IPR058624">
    <property type="entry name" value="MdtA-like_HH"/>
</dbReference>
<reference evidence="10" key="1">
    <citation type="submission" date="2022-04" db="EMBL/GenBank/DDBJ databases">
        <title>Mucilaginibacter sp. RS28 isolated from freshwater.</title>
        <authorList>
            <person name="Ko S.-R."/>
        </authorList>
    </citation>
    <scope>NUCLEOTIDE SEQUENCE</scope>
    <source>
        <strain evidence="10">RS28</strain>
    </source>
</reference>
<dbReference type="AlphaFoldDB" id="A0A9X2BB14"/>
<evidence type="ECO:0000256" key="3">
    <source>
        <dbReference type="ARBA" id="ARBA00022989"/>
    </source>
</evidence>
<evidence type="ECO:0000256" key="1">
    <source>
        <dbReference type="ARBA" id="ARBA00004167"/>
    </source>
</evidence>
<evidence type="ECO:0000313" key="10">
    <source>
        <dbReference type="EMBL" id="MCJ8211966.1"/>
    </source>
</evidence>
<dbReference type="InterPro" id="IPR058634">
    <property type="entry name" value="AaeA-lik-b-barrel"/>
</dbReference>
<dbReference type="Pfam" id="PF25963">
    <property type="entry name" value="Beta-barrel_AAEA"/>
    <property type="match status" value="1"/>
</dbReference>
<dbReference type="Gene3D" id="1.10.287.470">
    <property type="entry name" value="Helix hairpin bin"/>
    <property type="match status" value="2"/>
</dbReference>
<feature type="domain" description="Multidrug resistance protein MdtA-like barrel-sandwich hybrid" evidence="8">
    <location>
        <begin position="59"/>
        <end position="252"/>
    </location>
</feature>
<dbReference type="PANTHER" id="PTHR30386:SF26">
    <property type="entry name" value="TRANSPORT PROTEIN COMB"/>
    <property type="match status" value="1"/>
</dbReference>
<evidence type="ECO:0000256" key="5">
    <source>
        <dbReference type="SAM" id="Coils"/>
    </source>
</evidence>
<accession>A0A9X2BB14</accession>
<comment type="caution">
    <text evidence="10">The sequence shown here is derived from an EMBL/GenBank/DDBJ whole genome shotgun (WGS) entry which is preliminary data.</text>
</comment>
<dbReference type="GO" id="GO:0055085">
    <property type="term" value="P:transmembrane transport"/>
    <property type="evidence" value="ECO:0007669"/>
    <property type="project" value="InterPro"/>
</dbReference>
<comment type="subcellular location">
    <subcellularLocation>
        <location evidence="1">Membrane</location>
        <topology evidence="1">Single-pass membrane protein</topology>
    </subcellularLocation>
</comment>
<feature type="coiled-coil region" evidence="5">
    <location>
        <begin position="162"/>
        <end position="189"/>
    </location>
</feature>
<evidence type="ECO:0000256" key="2">
    <source>
        <dbReference type="ARBA" id="ARBA00022692"/>
    </source>
</evidence>
<keyword evidence="2 6" id="KW-0812">Transmembrane</keyword>
<feature type="domain" description="Multidrug resistance protein MdtA-like alpha-helical hairpin" evidence="7">
    <location>
        <begin position="125"/>
        <end position="180"/>
    </location>
</feature>
<keyword evidence="11" id="KW-1185">Reference proteome</keyword>
<protein>
    <submittedName>
        <fullName evidence="10">HlyD family secretion protein</fullName>
    </submittedName>
</protein>
<feature type="transmembrane region" description="Helical" evidence="6">
    <location>
        <begin position="21"/>
        <end position="41"/>
    </location>
</feature>
<dbReference type="PRINTS" id="PR01490">
    <property type="entry name" value="RTXTOXIND"/>
</dbReference>
<dbReference type="Proteomes" id="UP001139450">
    <property type="component" value="Unassembled WGS sequence"/>
</dbReference>
<name>A0A9X2BB14_9SPHI</name>